<protein>
    <submittedName>
        <fullName evidence="2">Uncharacterized protein</fullName>
    </submittedName>
</protein>
<proteinExistence type="predicted"/>
<reference evidence="2" key="1">
    <citation type="submission" date="2020-06" db="EMBL/GenBank/DDBJ databases">
        <authorList>
            <person name="Dong N."/>
        </authorList>
    </citation>
    <scope>NUCLEOTIDE SEQUENCE</scope>
    <source>
        <strain evidence="2">R655-4</strain>
    </source>
</reference>
<feature type="region of interest" description="Disordered" evidence="1">
    <location>
        <begin position="122"/>
        <end position="149"/>
    </location>
</feature>
<evidence type="ECO:0000313" key="2">
    <source>
        <dbReference type="EMBL" id="MDM1070886.1"/>
    </source>
</evidence>
<organism evidence="2 3">
    <name type="scientific">Empedobacter brevis</name>
    <dbReference type="NCBI Taxonomy" id="247"/>
    <lineage>
        <taxon>Bacteria</taxon>
        <taxon>Pseudomonadati</taxon>
        <taxon>Bacteroidota</taxon>
        <taxon>Flavobacteriia</taxon>
        <taxon>Flavobacteriales</taxon>
        <taxon>Weeksellaceae</taxon>
        <taxon>Empedobacter</taxon>
    </lineage>
</organism>
<dbReference type="AlphaFoldDB" id="A0AAJ1QB35"/>
<gene>
    <name evidence="2" type="ORF">HX001_00100</name>
</gene>
<name>A0AAJ1QB35_9FLAO</name>
<dbReference type="EMBL" id="JACAGJ010000001">
    <property type="protein sequence ID" value="MDM1070886.1"/>
    <property type="molecule type" value="Genomic_DNA"/>
</dbReference>
<dbReference type="Proteomes" id="UP001170959">
    <property type="component" value="Unassembled WGS sequence"/>
</dbReference>
<sequence>MTSQEKAQNYFKNNPSIEELFSTSDKTLFLRKIDAFNHAKTLENQNVEDHQNTLQTVKEVIVPKGLLDRSITEIVEVLDDYTKDEIYSYLEAEKKDKNRKTLIKVLEEQLAKFDHLKTGNSFVESGLNDDVNDESSTGETSQEDNNDNK</sequence>
<reference evidence="2" key="2">
    <citation type="journal article" date="2022" name="Sci. Total Environ.">
        <title>Prevalence, transmission, and molecular epidemiology of tet(X)-positive bacteria among humans, animals, and environmental niches in China: An epidemiological, and genomic-based study.</title>
        <authorList>
            <person name="Dong N."/>
            <person name="Zeng Y."/>
            <person name="Cai C."/>
            <person name="Sun C."/>
            <person name="Lu J."/>
            <person name="Liu C."/>
            <person name="Zhou H."/>
            <person name="Sun Q."/>
            <person name="Shu L."/>
            <person name="Wang H."/>
            <person name="Wang Y."/>
            <person name="Wang S."/>
            <person name="Wu C."/>
            <person name="Chan E.W."/>
            <person name="Chen G."/>
            <person name="Shen Z."/>
            <person name="Chen S."/>
            <person name="Zhang R."/>
        </authorList>
    </citation>
    <scope>NUCLEOTIDE SEQUENCE</scope>
    <source>
        <strain evidence="2">R655-4</strain>
    </source>
</reference>
<evidence type="ECO:0000313" key="3">
    <source>
        <dbReference type="Proteomes" id="UP001170959"/>
    </source>
</evidence>
<evidence type="ECO:0000256" key="1">
    <source>
        <dbReference type="SAM" id="MobiDB-lite"/>
    </source>
</evidence>
<comment type="caution">
    <text evidence="2">The sequence shown here is derived from an EMBL/GenBank/DDBJ whole genome shotgun (WGS) entry which is preliminary data.</text>
</comment>
<accession>A0AAJ1QB35</accession>
<dbReference type="RefSeq" id="WP_286491283.1">
    <property type="nucleotide sequence ID" value="NZ_JACAGJ010000001.1"/>
</dbReference>